<feature type="transmembrane region" description="Helical" evidence="1">
    <location>
        <begin position="276"/>
        <end position="294"/>
    </location>
</feature>
<proteinExistence type="predicted"/>
<feature type="transmembrane region" description="Helical" evidence="1">
    <location>
        <begin position="315"/>
        <end position="333"/>
    </location>
</feature>
<feature type="transmembrane region" description="Helical" evidence="1">
    <location>
        <begin position="212"/>
        <end position="231"/>
    </location>
</feature>
<evidence type="ECO:0000313" key="2">
    <source>
        <dbReference type="EMBL" id="MBU3849738.1"/>
    </source>
</evidence>
<name>A0A9E2P0D6_9SPIR</name>
<dbReference type="GO" id="GO:0016020">
    <property type="term" value="C:membrane"/>
    <property type="evidence" value="ECO:0007669"/>
    <property type="project" value="InterPro"/>
</dbReference>
<accession>A0A9E2P0D6</accession>
<comment type="caution">
    <text evidence="2">The sequence shown here is derived from an EMBL/GenBank/DDBJ whole genome shotgun (WGS) entry which is preliminary data.</text>
</comment>
<dbReference type="Gene3D" id="2.70.170.10">
    <property type="entry name" value="Neurotransmitter-gated ion-channel ligand-binding domain"/>
    <property type="match status" value="1"/>
</dbReference>
<dbReference type="AlphaFoldDB" id="A0A9E2P0D6"/>
<keyword evidence="1" id="KW-0812">Transmembrane</keyword>
<evidence type="ECO:0000313" key="3">
    <source>
        <dbReference type="Proteomes" id="UP000823914"/>
    </source>
</evidence>
<dbReference type="Proteomes" id="UP000823914">
    <property type="component" value="Unassembled WGS sequence"/>
</dbReference>
<protein>
    <submittedName>
        <fullName evidence="2">Uncharacterized protein</fullName>
    </submittedName>
</protein>
<sequence>MPRKLYRNRMTLYGLLSYTEESMKKHFYTYIFILLFFQTVSAKDYPFGIFITGLYNFDYIEQTFCADYWLWSLYDGEETDFQNSIDPVNDISFTSSIYSSQQLDTGQYWMQQKIQAQYQYKWDLRKFPFEVAELKIEIEDYRDISEVNFIADTVNSGVSNLITIDGWDITSFKIGNSVIEYNTNFGNSSATSESNDYSRIIACIGITRSNSWITFFKLTAGVYISILISFLPFFMKPNTDSRLSLPSAGLFAVVSNKYVVESIVPSSTSLTLLDSIHFLAMLCILLIFIVLIQTDGMRSSEEKQLIDISFRIDRIFALILATVFCIINCVLLCI</sequence>
<dbReference type="InterPro" id="IPR036734">
    <property type="entry name" value="Neur_chan_lig-bd_sf"/>
</dbReference>
<reference evidence="2" key="1">
    <citation type="journal article" date="2021" name="PeerJ">
        <title>Extensive microbial diversity within the chicken gut microbiome revealed by metagenomics and culture.</title>
        <authorList>
            <person name="Gilroy R."/>
            <person name="Ravi A."/>
            <person name="Getino M."/>
            <person name="Pursley I."/>
            <person name="Horton D.L."/>
            <person name="Alikhan N.F."/>
            <person name="Baker D."/>
            <person name="Gharbi K."/>
            <person name="Hall N."/>
            <person name="Watson M."/>
            <person name="Adriaenssens E.M."/>
            <person name="Foster-Nyarko E."/>
            <person name="Jarju S."/>
            <person name="Secka A."/>
            <person name="Antonio M."/>
            <person name="Oren A."/>
            <person name="Chaudhuri R.R."/>
            <person name="La Ragione R."/>
            <person name="Hildebrand F."/>
            <person name="Pallen M.J."/>
        </authorList>
    </citation>
    <scope>NUCLEOTIDE SEQUENCE</scope>
    <source>
        <strain evidence="2">Gambia15-2214</strain>
    </source>
</reference>
<organism evidence="2 3">
    <name type="scientific">Candidatus Treponema excrementipullorum</name>
    <dbReference type="NCBI Taxonomy" id="2838768"/>
    <lineage>
        <taxon>Bacteria</taxon>
        <taxon>Pseudomonadati</taxon>
        <taxon>Spirochaetota</taxon>
        <taxon>Spirochaetia</taxon>
        <taxon>Spirochaetales</taxon>
        <taxon>Treponemataceae</taxon>
        <taxon>Treponema</taxon>
    </lineage>
</organism>
<keyword evidence="1" id="KW-1133">Transmembrane helix</keyword>
<gene>
    <name evidence="2" type="ORF">IAA16_04155</name>
</gene>
<evidence type="ECO:0000256" key="1">
    <source>
        <dbReference type="SAM" id="Phobius"/>
    </source>
</evidence>
<keyword evidence="1" id="KW-0472">Membrane</keyword>
<dbReference type="Gene3D" id="1.20.58.390">
    <property type="entry name" value="Neurotransmitter-gated ion-channel transmembrane domain"/>
    <property type="match status" value="1"/>
</dbReference>
<dbReference type="GO" id="GO:0005230">
    <property type="term" value="F:extracellular ligand-gated monoatomic ion channel activity"/>
    <property type="evidence" value="ECO:0007669"/>
    <property type="project" value="InterPro"/>
</dbReference>
<dbReference type="EMBL" id="JAHLFV010000095">
    <property type="protein sequence ID" value="MBU3849738.1"/>
    <property type="molecule type" value="Genomic_DNA"/>
</dbReference>
<dbReference type="InterPro" id="IPR038050">
    <property type="entry name" value="Neuro_actylchol_rec"/>
</dbReference>
<reference evidence="2" key="2">
    <citation type="submission" date="2021-04" db="EMBL/GenBank/DDBJ databases">
        <authorList>
            <person name="Gilroy R."/>
        </authorList>
    </citation>
    <scope>NUCLEOTIDE SEQUENCE</scope>
    <source>
        <strain evidence="2">Gambia15-2214</strain>
    </source>
</reference>